<gene>
    <name evidence="1" type="ORF">Tc00.1047053509971.70</name>
</gene>
<sequence>MGCYLCHWDVWHAANCGGRLIAICLYTSTCEGCLFSGCRSFYCVRDVGGCLFIFHYLFICIIVRRCFARWSAVLGRRTVCAIWRHAVRCAYWENSGSVEQMFNLTAKYFCRDAGGRKRYA</sequence>
<dbReference type="KEGG" id="tcr:509971.70"/>
<dbReference type="EMBL" id="AAHK01001106">
    <property type="protein sequence ID" value="EAN86983.1"/>
    <property type="molecule type" value="Genomic_DNA"/>
</dbReference>
<dbReference type="AlphaFoldDB" id="Q4D381"/>
<evidence type="ECO:0000313" key="2">
    <source>
        <dbReference type="Proteomes" id="UP000002296"/>
    </source>
</evidence>
<comment type="caution">
    <text evidence="1">The sequence shown here is derived from an EMBL/GenBank/DDBJ whole genome shotgun (WGS) entry which is preliminary data.</text>
</comment>
<proteinExistence type="predicted"/>
<keyword evidence="2" id="KW-1185">Reference proteome</keyword>
<reference evidence="1 2" key="1">
    <citation type="journal article" date="2005" name="Science">
        <title>The genome sequence of Trypanosoma cruzi, etiologic agent of Chagas disease.</title>
        <authorList>
            <person name="El-Sayed N.M."/>
            <person name="Myler P.J."/>
            <person name="Bartholomeu D.C."/>
            <person name="Nilsson D."/>
            <person name="Aggarwal G."/>
            <person name="Tran A.N."/>
            <person name="Ghedin E."/>
            <person name="Worthey E.A."/>
            <person name="Delcher A.L."/>
            <person name="Blandin G."/>
            <person name="Westenberger S.J."/>
            <person name="Caler E."/>
            <person name="Cerqueira G.C."/>
            <person name="Branche C."/>
            <person name="Haas B."/>
            <person name="Anupama A."/>
            <person name="Arner E."/>
            <person name="Aslund L."/>
            <person name="Attipoe P."/>
            <person name="Bontempi E."/>
            <person name="Bringaud F."/>
            <person name="Burton P."/>
            <person name="Cadag E."/>
            <person name="Campbell D.A."/>
            <person name="Carrington M."/>
            <person name="Crabtree J."/>
            <person name="Darban H."/>
            <person name="da Silveira J.F."/>
            <person name="de Jong P."/>
            <person name="Edwards K."/>
            <person name="Englund P.T."/>
            <person name="Fazelina G."/>
            <person name="Feldblyum T."/>
            <person name="Ferella M."/>
            <person name="Frasch A.C."/>
            <person name="Gull K."/>
            <person name="Horn D."/>
            <person name="Hou L."/>
            <person name="Huang Y."/>
            <person name="Kindlund E."/>
            <person name="Klingbeil M."/>
            <person name="Kluge S."/>
            <person name="Koo H."/>
            <person name="Lacerda D."/>
            <person name="Levin M.J."/>
            <person name="Lorenzi H."/>
            <person name="Louie T."/>
            <person name="Machado C.R."/>
            <person name="McCulloch R."/>
            <person name="McKenna A."/>
            <person name="Mizuno Y."/>
            <person name="Mottram J.C."/>
            <person name="Nelson S."/>
            <person name="Ochaya S."/>
            <person name="Osoegawa K."/>
            <person name="Pai G."/>
            <person name="Parsons M."/>
            <person name="Pentony M."/>
            <person name="Pettersson U."/>
            <person name="Pop M."/>
            <person name="Ramirez J.L."/>
            <person name="Rinta J."/>
            <person name="Robertson L."/>
            <person name="Salzberg S.L."/>
            <person name="Sanchez D.O."/>
            <person name="Seyler A."/>
            <person name="Sharma R."/>
            <person name="Shetty J."/>
            <person name="Simpson A.J."/>
            <person name="Sisk E."/>
            <person name="Tammi M.T."/>
            <person name="Tarleton R."/>
            <person name="Teixeira S."/>
            <person name="Van Aken S."/>
            <person name="Vogt C."/>
            <person name="Ward P.N."/>
            <person name="Wickstead B."/>
            <person name="Wortman J."/>
            <person name="White O."/>
            <person name="Fraser C.M."/>
            <person name="Stuart K.D."/>
            <person name="Andersson B."/>
        </authorList>
    </citation>
    <scope>NUCLEOTIDE SEQUENCE [LARGE SCALE GENOMIC DNA]</scope>
    <source>
        <strain evidence="1 2">CL Brener</strain>
    </source>
</reference>
<accession>Q4D381</accession>
<dbReference type="PaxDb" id="353153-Q4D381"/>
<organism evidence="1 2">
    <name type="scientific">Trypanosoma cruzi (strain CL Brener)</name>
    <dbReference type="NCBI Taxonomy" id="353153"/>
    <lineage>
        <taxon>Eukaryota</taxon>
        <taxon>Discoba</taxon>
        <taxon>Euglenozoa</taxon>
        <taxon>Kinetoplastea</taxon>
        <taxon>Metakinetoplastina</taxon>
        <taxon>Trypanosomatida</taxon>
        <taxon>Trypanosomatidae</taxon>
        <taxon>Trypanosoma</taxon>
        <taxon>Schizotrypanum</taxon>
    </lineage>
</organism>
<dbReference type="RefSeq" id="XP_808834.1">
    <property type="nucleotide sequence ID" value="XM_803741.1"/>
</dbReference>
<dbReference type="Proteomes" id="UP000002296">
    <property type="component" value="Unassembled WGS sequence"/>
</dbReference>
<protein>
    <submittedName>
        <fullName evidence="1">Uncharacterized protein</fullName>
    </submittedName>
</protein>
<evidence type="ECO:0000313" key="1">
    <source>
        <dbReference type="EMBL" id="EAN86983.1"/>
    </source>
</evidence>
<dbReference type="GeneID" id="3539355"/>
<name>Q4D381_TRYCC</name>
<dbReference type="InParanoid" id="Q4D381"/>